<keyword evidence="3" id="KW-1185">Reference proteome</keyword>
<gene>
    <name evidence="2" type="ORF">SNE40_009994</name>
</gene>
<evidence type="ECO:0000256" key="1">
    <source>
        <dbReference type="ARBA" id="ARBA00001962"/>
    </source>
</evidence>
<dbReference type="InterPro" id="IPR008775">
    <property type="entry name" value="Phytyl_CoA_dOase-like"/>
</dbReference>
<dbReference type="Gene3D" id="2.60.120.620">
    <property type="entry name" value="q2cbj1_9rhob like domain"/>
    <property type="match status" value="1"/>
</dbReference>
<dbReference type="PANTHER" id="PTHR20883:SF14">
    <property type="entry name" value="PHYTANOYL-COA DIOXYGENASE"/>
    <property type="match status" value="1"/>
</dbReference>
<reference evidence="2 3" key="1">
    <citation type="submission" date="2024-01" db="EMBL/GenBank/DDBJ databases">
        <title>The genome of the rayed Mediterranean limpet Patella caerulea (Linnaeus, 1758).</title>
        <authorList>
            <person name="Anh-Thu Weber A."/>
            <person name="Halstead-Nussloch G."/>
        </authorList>
    </citation>
    <scope>NUCLEOTIDE SEQUENCE [LARGE SCALE GENOMIC DNA]</scope>
    <source>
        <strain evidence="2">AATW-2023a</strain>
        <tissue evidence="2">Whole specimen</tissue>
    </source>
</reference>
<dbReference type="AlphaFoldDB" id="A0AAN8JTK7"/>
<evidence type="ECO:0000313" key="3">
    <source>
        <dbReference type="Proteomes" id="UP001347796"/>
    </source>
</evidence>
<comment type="cofactor">
    <cofactor evidence="1">
        <name>Fe cation</name>
        <dbReference type="ChEBI" id="CHEBI:24875"/>
    </cofactor>
</comment>
<accession>A0AAN8JTK7</accession>
<dbReference type="Proteomes" id="UP001347796">
    <property type="component" value="Unassembled WGS sequence"/>
</dbReference>
<dbReference type="EMBL" id="JAZGQO010000007">
    <property type="protein sequence ID" value="KAK6182275.1"/>
    <property type="molecule type" value="Genomic_DNA"/>
</dbReference>
<comment type="caution">
    <text evidence="2">The sequence shown here is derived from an EMBL/GenBank/DDBJ whole genome shotgun (WGS) entry which is preliminary data.</text>
</comment>
<name>A0AAN8JTK7_PATCE</name>
<organism evidence="2 3">
    <name type="scientific">Patella caerulea</name>
    <name type="common">Rayed Mediterranean limpet</name>
    <dbReference type="NCBI Taxonomy" id="87958"/>
    <lineage>
        <taxon>Eukaryota</taxon>
        <taxon>Metazoa</taxon>
        <taxon>Spiralia</taxon>
        <taxon>Lophotrochozoa</taxon>
        <taxon>Mollusca</taxon>
        <taxon>Gastropoda</taxon>
        <taxon>Patellogastropoda</taxon>
        <taxon>Patelloidea</taxon>
        <taxon>Patellidae</taxon>
        <taxon>Patella</taxon>
    </lineage>
</organism>
<evidence type="ECO:0000313" key="2">
    <source>
        <dbReference type="EMBL" id="KAK6182275.1"/>
    </source>
</evidence>
<dbReference type="Pfam" id="PF05721">
    <property type="entry name" value="PhyH"/>
    <property type="match status" value="1"/>
</dbReference>
<sequence>MPPTDNPKRFPGEVDEAYPEVFTIKPPQPTEKKPGQLPQHMIDQFFNDGYVIVEKFFDCEKELEPCKKAIEQDVDKLANKLYKGGKIKQLYNEYGLRDRLIHIENEFPGANIILHKSATLAQAYRDLWTNERLINVVEQFIGPEISGNPVWNLRTKTPNNEATTVPWHQDSAYLDNRAYQILQPTAWIPLIDATEKNGCMRVVSGGHRTGKVALHQCCWGGTTYIMVDEAEMTKTLGVDMEKDVVLCPVPYGGMLLINNAIPHHSLPNLSDEIRWSLDLRWQKTGLPASYYDLQECVEFRSPTKPNLKIDWSQYDGVNRHDVAAKDMEDEQTEEVDADFDITIQGPWMRKWEIVHTNRHTDGLKEGMVYNKSH</sequence>
<dbReference type="SUPFAM" id="SSF51197">
    <property type="entry name" value="Clavaminate synthase-like"/>
    <property type="match status" value="1"/>
</dbReference>
<proteinExistence type="predicted"/>
<dbReference type="PANTHER" id="PTHR20883">
    <property type="entry name" value="PHYTANOYL-COA DIOXYGENASE DOMAIN CONTAINING 1"/>
    <property type="match status" value="1"/>
</dbReference>
<protein>
    <submittedName>
        <fullName evidence="2">Uncharacterized protein</fullName>
    </submittedName>
</protein>